<dbReference type="RefSeq" id="WP_132461487.1">
    <property type="nucleotide sequence ID" value="NZ_SLXP01000003.1"/>
</dbReference>
<evidence type="ECO:0000313" key="2">
    <source>
        <dbReference type="Proteomes" id="UP000294835"/>
    </source>
</evidence>
<proteinExistence type="predicted"/>
<gene>
    <name evidence="1" type="ORF">EV662_103263</name>
</gene>
<dbReference type="EMBL" id="SLXP01000003">
    <property type="protein sequence ID" value="TCP42355.1"/>
    <property type="molecule type" value="Genomic_DNA"/>
</dbReference>
<dbReference type="InterPro" id="IPR021848">
    <property type="entry name" value="HODM_asu-like"/>
</dbReference>
<sequence length="274" mass="30330">MTDPAPILQARLPYTPWAVPQMRRLPGIQPLAMADWLVVDDAYAGQMGERDRLISARCDKVHAMEEGARVAAEELLDLVLGLLSEREEFSVSAGVVKRPDGVCVTLDRATPLLTLGHLVQEDFCLMQEVGGVQVLTAAILCFPASWMLAEKMGRPLGPIHRPVPQYDADIAARVTRLFEGLRPGRPLWRANAHFYEDPRLFQPRPEAAPRAKVKGPAPYLRSERQVLLRLPETGATVFSIHTYVVARASLTPDQRAALRDHPIGYDPARPKAPA</sequence>
<dbReference type="Proteomes" id="UP000294835">
    <property type="component" value="Unassembled WGS sequence"/>
</dbReference>
<protein>
    <submittedName>
        <fullName evidence="1">Uncharacterized protein DUF3445</fullName>
    </submittedName>
</protein>
<organism evidence="1 2">
    <name type="scientific">Rhodovulum marinum</name>
    <dbReference type="NCBI Taxonomy" id="320662"/>
    <lineage>
        <taxon>Bacteria</taxon>
        <taxon>Pseudomonadati</taxon>
        <taxon>Pseudomonadota</taxon>
        <taxon>Alphaproteobacteria</taxon>
        <taxon>Rhodobacterales</taxon>
        <taxon>Paracoccaceae</taxon>
        <taxon>Rhodovulum</taxon>
    </lineage>
</organism>
<dbReference type="Pfam" id="PF11927">
    <property type="entry name" value="HODM_asu-like"/>
    <property type="match status" value="1"/>
</dbReference>
<keyword evidence="2" id="KW-1185">Reference proteome</keyword>
<name>A0A4R2Q6N5_9RHOB</name>
<evidence type="ECO:0000313" key="1">
    <source>
        <dbReference type="EMBL" id="TCP42355.1"/>
    </source>
</evidence>
<dbReference type="AlphaFoldDB" id="A0A4R2Q6N5"/>
<dbReference type="OrthoDB" id="5242510at2"/>
<accession>A0A4R2Q6N5</accession>
<comment type="caution">
    <text evidence="1">The sequence shown here is derived from an EMBL/GenBank/DDBJ whole genome shotgun (WGS) entry which is preliminary data.</text>
</comment>
<reference evidence="1 2" key="1">
    <citation type="submission" date="2019-03" db="EMBL/GenBank/DDBJ databases">
        <title>Genomic Encyclopedia of Type Strains, Phase IV (KMG-IV): sequencing the most valuable type-strain genomes for metagenomic binning, comparative biology and taxonomic classification.</title>
        <authorList>
            <person name="Goeker M."/>
        </authorList>
    </citation>
    <scope>NUCLEOTIDE SEQUENCE [LARGE SCALE GENOMIC DNA]</scope>
    <source>
        <strain evidence="1 2">DSM 18063</strain>
    </source>
</reference>